<protein>
    <recommendedName>
        <fullName evidence="6">Glycoside hydrolase family 5 domain-containing protein</fullName>
    </recommendedName>
</protein>
<gene>
    <name evidence="7" type="ORF">AB1Y20_007968</name>
</gene>
<keyword evidence="4" id="KW-1133">Transmembrane helix</keyword>
<dbReference type="Pfam" id="PF00150">
    <property type="entry name" value="Cellulase"/>
    <property type="match status" value="1"/>
</dbReference>
<dbReference type="InterPro" id="IPR001547">
    <property type="entry name" value="Glyco_hydro_5"/>
</dbReference>
<dbReference type="GO" id="GO:0008422">
    <property type="term" value="F:beta-glucosidase activity"/>
    <property type="evidence" value="ECO:0007669"/>
    <property type="project" value="TreeGrafter"/>
</dbReference>
<feature type="domain" description="Glycoside hydrolase family 5" evidence="6">
    <location>
        <begin position="125"/>
        <end position="386"/>
    </location>
</feature>
<keyword evidence="2" id="KW-0378">Hydrolase</keyword>
<evidence type="ECO:0000256" key="3">
    <source>
        <dbReference type="ARBA" id="ARBA00023295"/>
    </source>
</evidence>
<keyword evidence="3" id="KW-0326">Glycosidase</keyword>
<evidence type="ECO:0000256" key="2">
    <source>
        <dbReference type="ARBA" id="ARBA00022801"/>
    </source>
</evidence>
<comment type="similarity">
    <text evidence="1">Belongs to the glycosyl hydrolase 5 (cellulase A) family.</text>
</comment>
<accession>A0AB34IT18</accession>
<evidence type="ECO:0000256" key="4">
    <source>
        <dbReference type="SAM" id="Phobius"/>
    </source>
</evidence>
<keyword evidence="8" id="KW-1185">Reference proteome</keyword>
<sequence length="683" mass="75370">MFARMPGRLAVVLAALPAATGLAGTVNRAGILEEEPADLPRRRLDDEPNPYVCPEGVKASKEQWKVSGTNLGGWLVLEPWITPSLFYQFLGMDVKWGAMAGHHTAMDTFTFCQVLGPEKANKQLRQHWKTWVREQDIAAIAATGATHVRIPIGDWQYIPYGPYIGCMDGANEELDRALALCEKYGLKVLLDIHAVRNSQNGFDNSGEARRVKWTTVTSQGVGTSTIFEHWPLRSADWMGKFELTTLSYPEIDHDNVNFTLQVISKIVQKYASSPSIWGLEPVNEPWQFIPIEPLKQFYWDAYWITRKTAPHWKFVMHDGFRGYPAAWWDFMKGCPNKAMDSHIYLAWANPGPIHSFLSSACSFRNQIWTMEDLVDMPIIVGEWSLATDNCAMWLNGFNDNLPGYPKVSCQMMPCPAPYMGWSQPGCPPDASLPLQGPFGTGVSGPENGKCPIGVQWGDSEQSAMTALASKQIHSFNQGHGWMFWNFRTELEDRWSYLASCARKWFPANVSSIEDETADACLSHSCEDQLANDADGASCGMRIDWLVLNQEYTVADARIKVGHEFPEQCGLCAAFPPASPPTLPHGTPELTLEYTEAAQERLSSGVEPSILATTAETGATTSHQAVWGMMLGAFALAVLALGGYSKSLRAYADMAQVSTQESEFASTAASGASEAGAGQSYVPF</sequence>
<keyword evidence="4" id="KW-0812">Transmembrane</keyword>
<evidence type="ECO:0000259" key="6">
    <source>
        <dbReference type="Pfam" id="PF00150"/>
    </source>
</evidence>
<dbReference type="PANTHER" id="PTHR31297">
    <property type="entry name" value="GLUCAN ENDO-1,6-BETA-GLUCOSIDASE B"/>
    <property type="match status" value="1"/>
</dbReference>
<organism evidence="7 8">
    <name type="scientific">Prymnesium parvum</name>
    <name type="common">Toxic golden alga</name>
    <dbReference type="NCBI Taxonomy" id="97485"/>
    <lineage>
        <taxon>Eukaryota</taxon>
        <taxon>Haptista</taxon>
        <taxon>Haptophyta</taxon>
        <taxon>Prymnesiophyceae</taxon>
        <taxon>Prymnesiales</taxon>
        <taxon>Prymnesiaceae</taxon>
        <taxon>Prymnesium</taxon>
    </lineage>
</organism>
<feature type="chain" id="PRO_5044281661" description="Glycoside hydrolase family 5 domain-containing protein" evidence="5">
    <location>
        <begin position="22"/>
        <end position="683"/>
    </location>
</feature>
<feature type="transmembrane region" description="Helical" evidence="4">
    <location>
        <begin position="624"/>
        <end position="643"/>
    </location>
</feature>
<comment type="caution">
    <text evidence="7">The sequence shown here is derived from an EMBL/GenBank/DDBJ whole genome shotgun (WGS) entry which is preliminary data.</text>
</comment>
<dbReference type="InterPro" id="IPR017853">
    <property type="entry name" value="GH"/>
</dbReference>
<evidence type="ECO:0000256" key="1">
    <source>
        <dbReference type="ARBA" id="ARBA00005641"/>
    </source>
</evidence>
<dbReference type="SUPFAM" id="SSF51445">
    <property type="entry name" value="(Trans)glycosidases"/>
    <property type="match status" value="1"/>
</dbReference>
<dbReference type="AlphaFoldDB" id="A0AB34IT18"/>
<evidence type="ECO:0000256" key="5">
    <source>
        <dbReference type="SAM" id="SignalP"/>
    </source>
</evidence>
<keyword evidence="5" id="KW-0732">Signal</keyword>
<dbReference type="GO" id="GO:0009251">
    <property type="term" value="P:glucan catabolic process"/>
    <property type="evidence" value="ECO:0007669"/>
    <property type="project" value="TreeGrafter"/>
</dbReference>
<proteinExistence type="inferred from homology"/>
<evidence type="ECO:0000313" key="7">
    <source>
        <dbReference type="EMBL" id="KAL1507112.1"/>
    </source>
</evidence>
<reference evidence="7 8" key="1">
    <citation type="journal article" date="2024" name="Science">
        <title>Giant polyketide synthase enzymes in the biosynthesis of giant marine polyether toxins.</title>
        <authorList>
            <person name="Fallon T.R."/>
            <person name="Shende V.V."/>
            <person name="Wierzbicki I.H."/>
            <person name="Pendleton A.L."/>
            <person name="Watervoot N.F."/>
            <person name="Auber R.P."/>
            <person name="Gonzalez D.J."/>
            <person name="Wisecaver J.H."/>
            <person name="Moore B.S."/>
        </authorList>
    </citation>
    <scope>NUCLEOTIDE SEQUENCE [LARGE SCALE GENOMIC DNA]</scope>
    <source>
        <strain evidence="7 8">12B1</strain>
    </source>
</reference>
<feature type="signal peptide" evidence="5">
    <location>
        <begin position="1"/>
        <end position="21"/>
    </location>
</feature>
<evidence type="ECO:0000313" key="8">
    <source>
        <dbReference type="Proteomes" id="UP001515480"/>
    </source>
</evidence>
<name>A0AB34IT18_PRYPA</name>
<dbReference type="GO" id="GO:0005576">
    <property type="term" value="C:extracellular region"/>
    <property type="evidence" value="ECO:0007669"/>
    <property type="project" value="TreeGrafter"/>
</dbReference>
<dbReference type="GO" id="GO:0009986">
    <property type="term" value="C:cell surface"/>
    <property type="evidence" value="ECO:0007669"/>
    <property type="project" value="TreeGrafter"/>
</dbReference>
<dbReference type="InterPro" id="IPR050386">
    <property type="entry name" value="Glycosyl_hydrolase_5"/>
</dbReference>
<dbReference type="Proteomes" id="UP001515480">
    <property type="component" value="Unassembled WGS sequence"/>
</dbReference>
<dbReference type="EMBL" id="JBGBPQ010000018">
    <property type="protein sequence ID" value="KAL1507112.1"/>
    <property type="molecule type" value="Genomic_DNA"/>
</dbReference>
<dbReference type="Gene3D" id="3.20.20.80">
    <property type="entry name" value="Glycosidases"/>
    <property type="match status" value="1"/>
</dbReference>
<dbReference type="PANTHER" id="PTHR31297:SF38">
    <property type="entry name" value="X8 DOMAIN-CONTAINING PROTEIN"/>
    <property type="match status" value="1"/>
</dbReference>
<keyword evidence="4" id="KW-0472">Membrane</keyword>